<evidence type="ECO:0000313" key="2">
    <source>
        <dbReference type="EMBL" id="KAK9884449.1"/>
    </source>
</evidence>
<organism evidence="2 3">
    <name type="scientific">Henosepilachna vigintioctopunctata</name>
    <dbReference type="NCBI Taxonomy" id="420089"/>
    <lineage>
        <taxon>Eukaryota</taxon>
        <taxon>Metazoa</taxon>
        <taxon>Ecdysozoa</taxon>
        <taxon>Arthropoda</taxon>
        <taxon>Hexapoda</taxon>
        <taxon>Insecta</taxon>
        <taxon>Pterygota</taxon>
        <taxon>Neoptera</taxon>
        <taxon>Endopterygota</taxon>
        <taxon>Coleoptera</taxon>
        <taxon>Polyphaga</taxon>
        <taxon>Cucujiformia</taxon>
        <taxon>Coccinelloidea</taxon>
        <taxon>Coccinellidae</taxon>
        <taxon>Epilachninae</taxon>
        <taxon>Epilachnini</taxon>
        <taxon>Henosepilachna</taxon>
    </lineage>
</organism>
<feature type="region of interest" description="Disordered" evidence="1">
    <location>
        <begin position="1"/>
        <end position="62"/>
    </location>
</feature>
<dbReference type="Proteomes" id="UP001431783">
    <property type="component" value="Unassembled WGS sequence"/>
</dbReference>
<feature type="compositionally biased region" description="Polar residues" evidence="1">
    <location>
        <begin position="40"/>
        <end position="62"/>
    </location>
</feature>
<feature type="compositionally biased region" description="Basic and acidic residues" evidence="1">
    <location>
        <begin position="20"/>
        <end position="37"/>
    </location>
</feature>
<reference evidence="2 3" key="1">
    <citation type="submission" date="2023-03" db="EMBL/GenBank/DDBJ databases">
        <title>Genome insight into feeding habits of ladybird beetles.</title>
        <authorList>
            <person name="Li H.-S."/>
            <person name="Huang Y.-H."/>
            <person name="Pang H."/>
        </authorList>
    </citation>
    <scope>NUCLEOTIDE SEQUENCE [LARGE SCALE GENOMIC DNA]</scope>
    <source>
        <strain evidence="2">SYSU_2023b</strain>
        <tissue evidence="2">Whole body</tissue>
    </source>
</reference>
<dbReference type="AlphaFoldDB" id="A0AAW1UMZ3"/>
<evidence type="ECO:0000313" key="3">
    <source>
        <dbReference type="Proteomes" id="UP001431783"/>
    </source>
</evidence>
<proteinExistence type="predicted"/>
<evidence type="ECO:0000256" key="1">
    <source>
        <dbReference type="SAM" id="MobiDB-lite"/>
    </source>
</evidence>
<feature type="compositionally biased region" description="Gly residues" evidence="1">
    <location>
        <begin position="1"/>
        <end position="10"/>
    </location>
</feature>
<feature type="compositionally biased region" description="Basic and acidic residues" evidence="1">
    <location>
        <begin position="126"/>
        <end position="137"/>
    </location>
</feature>
<accession>A0AAW1UMZ3</accession>
<gene>
    <name evidence="2" type="ORF">WA026_007293</name>
</gene>
<feature type="region of interest" description="Disordered" evidence="1">
    <location>
        <begin position="90"/>
        <end position="158"/>
    </location>
</feature>
<name>A0AAW1UMZ3_9CUCU</name>
<keyword evidence="3" id="KW-1185">Reference proteome</keyword>
<feature type="compositionally biased region" description="Polar residues" evidence="1">
    <location>
        <begin position="92"/>
        <end position="110"/>
    </location>
</feature>
<protein>
    <submittedName>
        <fullName evidence="2">Uncharacterized protein</fullName>
    </submittedName>
</protein>
<comment type="caution">
    <text evidence="2">The sequence shown here is derived from an EMBL/GenBank/DDBJ whole genome shotgun (WGS) entry which is preliminary data.</text>
</comment>
<sequence length="230" mass="26095">MSQKAGPGGSGRKRGHQHHPRNEGSRRKALLEQELKISKQPLSEYSQQTVITSSPNVIQSASSSNLISDIESTNVCDNLVIDLTNSEDELSSIPSSKETSPQIGPQSQHSKTLKNEQNKRIRRTKKLPEYDSEKEDMSSIYRPEAEGSSLSDDDKDPELEELSKLRCTSERTEVIAERENRRRRRCADYPGLAFSSIFSSDTLMKFSIIRNELHNIMKTQLKRVCLTRYP</sequence>
<dbReference type="EMBL" id="JARQZJ010000093">
    <property type="protein sequence ID" value="KAK9884449.1"/>
    <property type="molecule type" value="Genomic_DNA"/>
</dbReference>